<proteinExistence type="inferred from homology"/>
<evidence type="ECO:0000256" key="3">
    <source>
        <dbReference type="ARBA" id="ARBA00019184"/>
    </source>
</evidence>
<dbReference type="GO" id="GO:0016020">
    <property type="term" value="C:membrane"/>
    <property type="evidence" value="ECO:0007669"/>
    <property type="project" value="UniProtKB-SubCell"/>
</dbReference>
<feature type="transmembrane region" description="Helical" evidence="8">
    <location>
        <begin position="91"/>
        <end position="118"/>
    </location>
</feature>
<dbReference type="InParanoid" id="C5DYH7"/>
<protein>
    <recommendedName>
        <fullName evidence="3 8">Protein YOP1</fullName>
    </recommendedName>
</protein>
<evidence type="ECO:0000256" key="7">
    <source>
        <dbReference type="ARBA" id="ARBA00045873"/>
    </source>
</evidence>
<reference evidence="9 10" key="1">
    <citation type="journal article" date="2009" name="Genome Res.">
        <title>Comparative genomics of protoploid Saccharomycetaceae.</title>
        <authorList>
            <consortium name="The Genolevures Consortium"/>
            <person name="Souciet J.-L."/>
            <person name="Dujon B."/>
            <person name="Gaillardin C."/>
            <person name="Johnston M."/>
            <person name="Baret P.V."/>
            <person name="Cliften P."/>
            <person name="Sherman D.J."/>
            <person name="Weissenbach J."/>
            <person name="Westhof E."/>
            <person name="Wincker P."/>
            <person name="Jubin C."/>
            <person name="Poulain J."/>
            <person name="Barbe V."/>
            <person name="Segurens B."/>
            <person name="Artiguenave F."/>
            <person name="Anthouard V."/>
            <person name="Vacherie B."/>
            <person name="Val M.-E."/>
            <person name="Fulton R.S."/>
            <person name="Minx P."/>
            <person name="Wilson R."/>
            <person name="Durrens P."/>
            <person name="Jean G."/>
            <person name="Marck C."/>
            <person name="Martin T."/>
            <person name="Nikolski M."/>
            <person name="Rolland T."/>
            <person name="Seret M.-L."/>
            <person name="Casaregola S."/>
            <person name="Despons L."/>
            <person name="Fairhead C."/>
            <person name="Fischer G."/>
            <person name="Lafontaine I."/>
            <person name="Leh V."/>
            <person name="Lemaire M."/>
            <person name="de Montigny J."/>
            <person name="Neuveglise C."/>
            <person name="Thierry A."/>
            <person name="Blanc-Lenfle I."/>
            <person name="Bleykasten C."/>
            <person name="Diffels J."/>
            <person name="Fritsch E."/>
            <person name="Frangeul L."/>
            <person name="Goeffon A."/>
            <person name="Jauniaux N."/>
            <person name="Kachouri-Lafond R."/>
            <person name="Payen C."/>
            <person name="Potier S."/>
            <person name="Pribylova L."/>
            <person name="Ozanne C."/>
            <person name="Richard G.-F."/>
            <person name="Sacerdot C."/>
            <person name="Straub M.-L."/>
            <person name="Talla E."/>
        </authorList>
    </citation>
    <scope>NUCLEOTIDE SEQUENCE [LARGE SCALE GENOMIC DNA]</scope>
    <source>
        <strain evidence="9 10">ATCC 2623 / CBS 732 / BCRC 21506 / NBRC 1130 / NCYC 568 / NRRL Y-229</strain>
    </source>
</reference>
<evidence type="ECO:0000313" key="9">
    <source>
        <dbReference type="EMBL" id="CAR28838.1"/>
    </source>
</evidence>
<feature type="transmembrane region" description="Helical" evidence="8">
    <location>
        <begin position="37"/>
        <end position="55"/>
    </location>
</feature>
<comment type="caution">
    <text evidence="8">Lacks conserved residue(s) required for the propagation of feature annotation.</text>
</comment>
<dbReference type="STRING" id="559307.C5DYH7"/>
<comment type="function">
    <text evidence="7">Required to generate and maintain the structure of the tubular endoplasmic reticulum network and the vacuole. Induces high curvature in membranes and causes membrane tubule formation. Involved in membrane/vesicle trafficking.</text>
</comment>
<evidence type="ECO:0000256" key="1">
    <source>
        <dbReference type="ARBA" id="ARBA00004141"/>
    </source>
</evidence>
<dbReference type="PANTHER" id="PTHR12300">
    <property type="entry name" value="HVA22-LIKE PROTEINS"/>
    <property type="match status" value="1"/>
</dbReference>
<dbReference type="AlphaFoldDB" id="C5DYH7"/>
<dbReference type="PANTHER" id="PTHR12300:SF161">
    <property type="entry name" value="RECEPTOR EXPRESSION-ENHANCING PROTEIN"/>
    <property type="match status" value="1"/>
</dbReference>
<dbReference type="Proteomes" id="UP000008536">
    <property type="component" value="Chromosome F"/>
</dbReference>
<organism evidence="9 10">
    <name type="scientific">Zygosaccharomyces rouxii (strain ATCC 2623 / CBS 732 / NBRC 1130 / NCYC 568 / NRRL Y-229)</name>
    <dbReference type="NCBI Taxonomy" id="559307"/>
    <lineage>
        <taxon>Eukaryota</taxon>
        <taxon>Fungi</taxon>
        <taxon>Dikarya</taxon>
        <taxon>Ascomycota</taxon>
        <taxon>Saccharomycotina</taxon>
        <taxon>Saccharomycetes</taxon>
        <taxon>Saccharomycetales</taxon>
        <taxon>Saccharomycetaceae</taxon>
        <taxon>Zygosaccharomyces</taxon>
    </lineage>
</organism>
<feature type="transmembrane region" description="Helical" evidence="8">
    <location>
        <begin position="124"/>
        <end position="143"/>
    </location>
</feature>
<keyword evidence="5 8" id="KW-1133">Transmembrane helix</keyword>
<accession>C5DYH7</accession>
<sequence length="184" mass="20726">MSDFTTSFQSQMKNFDSRYSSNKYLQQLEERTNLPKSYITVGLAALYLVLIFINVGGIGEILSNFAGFVVPAYYSLIAIKTTTSKDDTQLLTYWIVFAFLNVIEFWSKTILYLVPFYWFVKTVFLLYIALPQTGGAVLVYNNVIAPVTNRYIRIPETKSDEIRAAVDDAAVKGNAKASGFSAHH</sequence>
<evidence type="ECO:0000256" key="8">
    <source>
        <dbReference type="RuleBase" id="RU362006"/>
    </source>
</evidence>
<keyword evidence="4 8" id="KW-0812">Transmembrane</keyword>
<name>C5DYH7_ZYGRC</name>
<dbReference type="KEGG" id="zro:ZYRO0F13134g"/>
<evidence type="ECO:0000313" key="10">
    <source>
        <dbReference type="Proteomes" id="UP000008536"/>
    </source>
</evidence>
<dbReference type="HOGENOM" id="CLU_028431_2_1_1"/>
<dbReference type="EMBL" id="CU928178">
    <property type="protein sequence ID" value="CAR28838.1"/>
    <property type="molecule type" value="Genomic_DNA"/>
</dbReference>
<dbReference type="InterPro" id="IPR004345">
    <property type="entry name" value="TB2_DP1_HVA22"/>
</dbReference>
<dbReference type="FunCoup" id="C5DYH7">
    <property type="interactions" value="383"/>
</dbReference>
<keyword evidence="10" id="KW-1185">Reference proteome</keyword>
<evidence type="ECO:0000256" key="6">
    <source>
        <dbReference type="ARBA" id="ARBA00023136"/>
    </source>
</evidence>
<dbReference type="Pfam" id="PF03134">
    <property type="entry name" value="TB2_DP1_HVA22"/>
    <property type="match status" value="1"/>
</dbReference>
<keyword evidence="6 8" id="KW-0472">Membrane</keyword>
<evidence type="ECO:0000256" key="5">
    <source>
        <dbReference type="ARBA" id="ARBA00022989"/>
    </source>
</evidence>
<evidence type="ECO:0000256" key="2">
    <source>
        <dbReference type="ARBA" id="ARBA00008573"/>
    </source>
</evidence>
<comment type="subcellular location">
    <subcellularLocation>
        <location evidence="1 8">Membrane</location>
        <topology evidence="1 8">Multi-pass membrane protein</topology>
    </subcellularLocation>
</comment>
<gene>
    <name evidence="9" type="ordered locus">ZYRO0F13134g</name>
</gene>
<evidence type="ECO:0000256" key="4">
    <source>
        <dbReference type="ARBA" id="ARBA00022692"/>
    </source>
</evidence>
<comment type="similarity">
    <text evidence="2 8">Belongs to the DP1 family.</text>
</comment>